<evidence type="ECO:0000313" key="3">
    <source>
        <dbReference type="Proteomes" id="UP000198773"/>
    </source>
</evidence>
<dbReference type="RefSeq" id="WP_091342974.1">
    <property type="nucleotide sequence ID" value="NZ_FNRM01000005.1"/>
</dbReference>
<dbReference type="EMBL" id="FNRM01000005">
    <property type="protein sequence ID" value="SEA70397.1"/>
    <property type="molecule type" value="Genomic_DNA"/>
</dbReference>
<keyword evidence="1" id="KW-1133">Transmembrane helix</keyword>
<proteinExistence type="predicted"/>
<dbReference type="Proteomes" id="UP000198773">
    <property type="component" value="Unassembled WGS sequence"/>
</dbReference>
<keyword evidence="1" id="KW-0472">Membrane</keyword>
<evidence type="ECO:0000256" key="1">
    <source>
        <dbReference type="SAM" id="Phobius"/>
    </source>
</evidence>
<dbReference type="PIRSF" id="PIRSF028137">
    <property type="entry name" value="UCP028137"/>
    <property type="match status" value="1"/>
</dbReference>
<dbReference type="InterPro" id="IPR016870">
    <property type="entry name" value="UCP028137"/>
</dbReference>
<dbReference type="OrthoDB" id="188353at2"/>
<feature type="transmembrane region" description="Helical" evidence="1">
    <location>
        <begin position="42"/>
        <end position="63"/>
    </location>
</feature>
<feature type="transmembrane region" description="Helical" evidence="1">
    <location>
        <begin position="70"/>
        <end position="88"/>
    </location>
</feature>
<keyword evidence="1" id="KW-0812">Transmembrane</keyword>
<feature type="transmembrane region" description="Helical" evidence="1">
    <location>
        <begin position="198"/>
        <end position="219"/>
    </location>
</feature>
<sequence length="242" mass="26029">MSESVTPAKPARKKGGFFSNLVFNIIIPVVILSKFSGDAHLGPMWALVVALAFPVVYGCWDFVQSDKVNFFSVLGVISVLLTGGIGLLQLDPAYIAIKEAAVPAVLGIAVILTHNTRYSLVRKLLLNDDLIRTDKLAEALAAKQATELFEQKIKFSTYLLASSFALSAVLNYVLAKWIVVSPAGTEAFNAEIGRMTALSFPVIAIPCTIIMMGAVLYLFSQIGKLTGEELDQFLVGAPESST</sequence>
<feature type="transmembrane region" description="Helical" evidence="1">
    <location>
        <begin position="94"/>
        <end position="113"/>
    </location>
</feature>
<dbReference type="STRING" id="152573.SAMN04488051_105179"/>
<evidence type="ECO:0000313" key="2">
    <source>
        <dbReference type="EMBL" id="SEA70397.1"/>
    </source>
</evidence>
<dbReference type="AlphaFoldDB" id="A0A1H4DCQ7"/>
<feature type="transmembrane region" description="Helical" evidence="1">
    <location>
        <begin position="158"/>
        <end position="178"/>
    </location>
</feature>
<reference evidence="2 3" key="1">
    <citation type="submission" date="2016-10" db="EMBL/GenBank/DDBJ databases">
        <authorList>
            <person name="de Groot N.N."/>
        </authorList>
    </citation>
    <scope>NUCLEOTIDE SEQUENCE [LARGE SCALE GENOMIC DNA]</scope>
    <source>
        <strain evidence="2 3">CGMCC 1.3430</strain>
    </source>
</reference>
<dbReference type="NCBIfam" id="NF041646">
    <property type="entry name" value="VC0807_fam"/>
    <property type="match status" value="1"/>
</dbReference>
<feature type="transmembrane region" description="Helical" evidence="1">
    <location>
        <begin position="17"/>
        <end position="36"/>
    </location>
</feature>
<accession>A0A1H4DCQ7</accession>
<keyword evidence="3" id="KW-1185">Reference proteome</keyword>
<evidence type="ECO:0008006" key="4">
    <source>
        <dbReference type="Google" id="ProtNLM"/>
    </source>
</evidence>
<protein>
    <recommendedName>
        <fullName evidence="4">MFS transporter</fullName>
    </recommendedName>
</protein>
<name>A0A1H4DCQ7_ALKAM</name>
<gene>
    <name evidence="2" type="ORF">SAMN04488051_105179</name>
</gene>
<organism evidence="2 3">
    <name type="scientific">Alkalimonas amylolytica</name>
    <dbReference type="NCBI Taxonomy" id="152573"/>
    <lineage>
        <taxon>Bacteria</taxon>
        <taxon>Pseudomonadati</taxon>
        <taxon>Pseudomonadota</taxon>
        <taxon>Gammaproteobacteria</taxon>
        <taxon>Alkalimonas</taxon>
    </lineage>
</organism>